<dbReference type="Proteomes" id="UP001596227">
    <property type="component" value="Unassembled WGS sequence"/>
</dbReference>
<gene>
    <name evidence="1" type="ORF">ACFQH1_08170</name>
</gene>
<dbReference type="InterPro" id="IPR008979">
    <property type="entry name" value="Galactose-bd-like_sf"/>
</dbReference>
<keyword evidence="2" id="KW-1185">Reference proteome</keyword>
<dbReference type="EMBL" id="JBHSSB010000016">
    <property type="protein sequence ID" value="MFC6295176.1"/>
    <property type="molecule type" value="Genomic_DNA"/>
</dbReference>
<name>A0ABW1UGE9_9LACO</name>
<dbReference type="RefSeq" id="WP_137606908.1">
    <property type="nucleotide sequence ID" value="NZ_BJDH01000003.1"/>
</dbReference>
<sequence length="276" mass="30652">MKITIKLLDQAGQVKQGVFSYDKVSKPYQVTGTDLAVLGIKNMVWQTGEKIQVDLDQGEQYVWVQLDETLAPTLVYLAQPSWTYTIATDKHQIDTAFASKRHCITVRKATTAEITAYRNLALNPHDQAADTGAYPHAVTNVTAETNPAFIAQNAIDGKLANISHGSYPYGSWGIHQQADAALTIEFGHRVTVDCVKLMLRHDHLEWDHDGYWDQVTLGFDDGSTIDCPTTATAELQTLKFPAHVTQRIVLNNLKKAENSAEFTALTQIEVYGYNKA</sequence>
<reference evidence="2" key="1">
    <citation type="journal article" date="2019" name="Int. J. Syst. Evol. Microbiol.">
        <title>The Global Catalogue of Microorganisms (GCM) 10K type strain sequencing project: providing services to taxonomists for standard genome sequencing and annotation.</title>
        <authorList>
            <consortium name="The Broad Institute Genomics Platform"/>
            <consortium name="The Broad Institute Genome Sequencing Center for Infectious Disease"/>
            <person name="Wu L."/>
            <person name="Ma J."/>
        </authorList>
    </citation>
    <scope>NUCLEOTIDE SEQUENCE [LARGE SCALE GENOMIC DNA]</scope>
    <source>
        <strain evidence="2">CCM 8934</strain>
    </source>
</reference>
<evidence type="ECO:0000313" key="1">
    <source>
        <dbReference type="EMBL" id="MFC6295176.1"/>
    </source>
</evidence>
<evidence type="ECO:0008006" key="3">
    <source>
        <dbReference type="Google" id="ProtNLM"/>
    </source>
</evidence>
<comment type="caution">
    <text evidence="1">The sequence shown here is derived from an EMBL/GenBank/DDBJ whole genome shotgun (WGS) entry which is preliminary data.</text>
</comment>
<dbReference type="SUPFAM" id="SSF49785">
    <property type="entry name" value="Galactose-binding domain-like"/>
    <property type="match status" value="1"/>
</dbReference>
<accession>A0ABW1UGE9</accession>
<protein>
    <recommendedName>
        <fullName evidence="3">Carbohydrate-binding protein</fullName>
    </recommendedName>
</protein>
<evidence type="ECO:0000313" key="2">
    <source>
        <dbReference type="Proteomes" id="UP001596227"/>
    </source>
</evidence>
<dbReference type="Gene3D" id="2.60.120.260">
    <property type="entry name" value="Galactose-binding domain-like"/>
    <property type="match status" value="1"/>
</dbReference>
<proteinExistence type="predicted"/>
<organism evidence="1 2">
    <name type="scientific">Lactiplantibacillus daoliensis</name>
    <dbReference type="NCBI Taxonomy" id="2559916"/>
    <lineage>
        <taxon>Bacteria</taxon>
        <taxon>Bacillati</taxon>
        <taxon>Bacillota</taxon>
        <taxon>Bacilli</taxon>
        <taxon>Lactobacillales</taxon>
        <taxon>Lactobacillaceae</taxon>
        <taxon>Lactiplantibacillus</taxon>
    </lineage>
</organism>